<evidence type="ECO:0000313" key="13">
    <source>
        <dbReference type="Proteomes" id="UP001327560"/>
    </source>
</evidence>
<dbReference type="Proteomes" id="UP001327560">
    <property type="component" value="Chromosome 4"/>
</dbReference>
<organism evidence="12 13">
    <name type="scientific">Canna indica</name>
    <name type="common">Indian-shot</name>
    <dbReference type="NCBI Taxonomy" id="4628"/>
    <lineage>
        <taxon>Eukaryota</taxon>
        <taxon>Viridiplantae</taxon>
        <taxon>Streptophyta</taxon>
        <taxon>Embryophyta</taxon>
        <taxon>Tracheophyta</taxon>
        <taxon>Spermatophyta</taxon>
        <taxon>Magnoliopsida</taxon>
        <taxon>Liliopsida</taxon>
        <taxon>Zingiberales</taxon>
        <taxon>Cannaceae</taxon>
        <taxon>Canna</taxon>
    </lineage>
</organism>
<keyword evidence="13" id="KW-1185">Reference proteome</keyword>
<evidence type="ECO:0000256" key="3">
    <source>
        <dbReference type="ARBA" id="ARBA00022528"/>
    </source>
</evidence>
<name>A0AAQ3QD64_9LILI</name>
<keyword evidence="3" id="KW-0150">Chloroplast</keyword>
<evidence type="ECO:0000256" key="5">
    <source>
        <dbReference type="ARBA" id="ARBA00022679"/>
    </source>
</evidence>
<evidence type="ECO:0000256" key="9">
    <source>
        <dbReference type="ARBA" id="ARBA00022989"/>
    </source>
</evidence>
<keyword evidence="6 11" id="KW-0812">Transmembrane</keyword>
<comment type="subcellular location">
    <subcellularLocation>
        <location evidence="1">Plastid</location>
        <location evidence="1">Chloroplast membrane</location>
        <topology evidence="1">Multi-pass membrane protein</topology>
    </subcellularLocation>
</comment>
<evidence type="ECO:0000256" key="4">
    <source>
        <dbReference type="ARBA" id="ARBA00022640"/>
    </source>
</evidence>
<keyword evidence="9 11" id="KW-1133">Transmembrane helix</keyword>
<evidence type="ECO:0000256" key="10">
    <source>
        <dbReference type="ARBA" id="ARBA00023136"/>
    </source>
</evidence>
<evidence type="ECO:0000256" key="7">
    <source>
        <dbReference type="ARBA" id="ARBA00022777"/>
    </source>
</evidence>
<dbReference type="PANTHER" id="PTHR32523">
    <property type="entry name" value="PHYTOL KINASE 1, CHLOROPLASTIC"/>
    <property type="match status" value="1"/>
</dbReference>
<comment type="similarity">
    <text evidence="2">Belongs to the polyprenol kinase family.</text>
</comment>
<accession>A0AAQ3QD64</accession>
<feature type="transmembrane region" description="Helical" evidence="11">
    <location>
        <begin position="76"/>
        <end position="94"/>
    </location>
</feature>
<gene>
    <name evidence="12" type="ORF">Cni_G13550</name>
</gene>
<evidence type="ECO:0000256" key="1">
    <source>
        <dbReference type="ARBA" id="ARBA00004508"/>
    </source>
</evidence>
<feature type="transmembrane region" description="Helical" evidence="11">
    <location>
        <begin position="269"/>
        <end position="286"/>
    </location>
</feature>
<proteinExistence type="inferred from homology"/>
<keyword evidence="10 11" id="KW-0472">Membrane</keyword>
<dbReference type="PANTHER" id="PTHR32523:SF7">
    <property type="entry name" value="FARNESOL KINASE, CHLOROPLASTIC"/>
    <property type="match status" value="1"/>
</dbReference>
<sequence length="310" mass="33649">MVAEFSLPCHALLRPRSATDLDRHSPPSFAASAAAAFPSFLSTSIRSAPLPHLRVSSRARRWQATTAATMMPESSLVHDLGAAAVTSAVALLLLRFWEELAKRGVFEQKLSRKLVHISIGLVFMLLWPLFSPGSAAPFLAALAPGINIIRMLLLGLGIWKNDAMVKSMSRSGDHRELLKGPLYYACTIAIATSIFWRTSPIAIAAICNLCAGDGVADIVGRRLGMTKLPYNRNKSLAGSIAMFLAGFLSSIGYMHYYHMFGFMDESWGMITRFFVVSLFAAIVESLPISSELDDNLTVPVASLLVGALVF</sequence>
<keyword evidence="4" id="KW-0934">Plastid</keyword>
<keyword evidence="7 12" id="KW-0418">Kinase</keyword>
<dbReference type="AlphaFoldDB" id="A0AAQ3QD64"/>
<keyword evidence="5" id="KW-0808">Transferase</keyword>
<evidence type="ECO:0000256" key="8">
    <source>
        <dbReference type="ARBA" id="ARBA00022946"/>
    </source>
</evidence>
<dbReference type="EMBL" id="CP136893">
    <property type="protein sequence ID" value="WOL04828.1"/>
    <property type="molecule type" value="Genomic_DNA"/>
</dbReference>
<dbReference type="GO" id="GO:0031969">
    <property type="term" value="C:chloroplast membrane"/>
    <property type="evidence" value="ECO:0007669"/>
    <property type="project" value="UniProtKB-SubCell"/>
</dbReference>
<evidence type="ECO:0000256" key="11">
    <source>
        <dbReference type="SAM" id="Phobius"/>
    </source>
</evidence>
<protein>
    <submittedName>
        <fullName evidence="12">Phytol kinase 2, chloroplastic</fullName>
    </submittedName>
</protein>
<feature type="transmembrane region" description="Helical" evidence="11">
    <location>
        <begin position="114"/>
        <end position="130"/>
    </location>
</feature>
<feature type="transmembrane region" description="Helical" evidence="11">
    <location>
        <begin position="136"/>
        <end position="159"/>
    </location>
</feature>
<keyword evidence="8" id="KW-0809">Transit peptide</keyword>
<evidence type="ECO:0000313" key="12">
    <source>
        <dbReference type="EMBL" id="WOL04828.1"/>
    </source>
</evidence>
<evidence type="ECO:0000256" key="6">
    <source>
        <dbReference type="ARBA" id="ARBA00022692"/>
    </source>
</evidence>
<reference evidence="12 13" key="1">
    <citation type="submission" date="2023-10" db="EMBL/GenBank/DDBJ databases">
        <title>Chromosome-scale genome assembly provides insights into flower coloration mechanisms of Canna indica.</title>
        <authorList>
            <person name="Li C."/>
        </authorList>
    </citation>
    <scope>NUCLEOTIDE SEQUENCE [LARGE SCALE GENOMIC DNA]</scope>
    <source>
        <tissue evidence="12">Flower</tissue>
    </source>
</reference>
<dbReference type="InterPro" id="IPR039606">
    <property type="entry name" value="Phytol/farnesol_kinase"/>
</dbReference>
<feature type="transmembrane region" description="Helical" evidence="11">
    <location>
        <begin position="236"/>
        <end position="257"/>
    </location>
</feature>
<evidence type="ECO:0000256" key="2">
    <source>
        <dbReference type="ARBA" id="ARBA00010794"/>
    </source>
</evidence>
<dbReference type="GO" id="GO:0016301">
    <property type="term" value="F:kinase activity"/>
    <property type="evidence" value="ECO:0007669"/>
    <property type="project" value="UniProtKB-KW"/>
</dbReference>